<keyword evidence="3" id="KW-1185">Reference proteome</keyword>
<evidence type="ECO:0000313" key="2">
    <source>
        <dbReference type="EMBL" id="KAJ7978474.1"/>
    </source>
</evidence>
<dbReference type="AlphaFoldDB" id="A0AAD7VK48"/>
<dbReference type="InterPro" id="IPR008581">
    <property type="entry name" value="DUF863_pln"/>
</dbReference>
<dbReference type="PANTHER" id="PTHR33167:SF18">
    <property type="entry name" value="GB|AAF67766.1"/>
    <property type="match status" value="1"/>
</dbReference>
<feature type="region of interest" description="Disordered" evidence="1">
    <location>
        <begin position="785"/>
        <end position="815"/>
    </location>
</feature>
<sequence length="931" mass="103499">MSSIVFTRDRGKLMDEIKMSQSCKYNFLETSWSSENAQKLCCSPVFPWLNSHCSQSTVSYANKVQLPLGSVAENNRQIHNVPSPTEGCPKDSVEHKCKKVGRKALDLQLPAEEYIGSEEGEASEYERHPEVTKVSGYFFNRISEVVHNRDEKPYPENKGVNSVHEDASISESLSKSFKGLADLNEPVKLEEEVALMSDGLVDVTGHEKVLCHDRFTRTKTALHISSKDIIQNTILRQGIEACSYNPLSEKQEREQQWISSFNVAGQSCSYLDSFARLNSAKNLPISSIHELEQIYELQSLHSLNHNNQKIWSGRKKFSVGSFERTQGPTNYVLLGPSSASHMCAPHQLVLQADMVISKSSPVACKTPVHDLGRNPIAVQALPCFSTSAPFSRISRSLMKMPKLDGDKFHHSIDLRSDTKLDSQSFLLSSSCGRSSISFDNLKGNDNHGLAFSHDLGKYVEGSENMQTSKNLNLNFMAASCSSGVTGGEKKFEDMTRGWPWLQEKPVDEGKPNIHKISTEVESVLLQAHYSGCTHDIELRVEENDVSRKEKILGFPIDGKQNTSCGLHASSASPSKTVPNQFDNEDTLKMKHITTSDVNLSCSPVPDLGERVTADEHTAETGQTKKYEDFVGHFDLNSCRFEDEHMLTGNDLQAPVSPENKESLPPRGESDENQVETLFQLPEDAELQEEKIRIAAEALVSISVSAAGNHLKMTTCQSFESSSSDSLYWFAGIVSSMVYDSKNEFRVVLSNESDDLRFFPPDDIDYFEAMTLQLTETEAQDCCCKSNGEKEEETGSPSLSMPPRKGRTKRGRQRKDFQSEILPSLASLSRYEVTEDLQTIGGLIEAAGTCLESGFMRSTGRNGLAGGRRRSAISAFNVTSKPAGLLFKQPASNSELDTERRGLTIGWGNKSRRQGQRYPTTNPQAIVWQVYY</sequence>
<dbReference type="Pfam" id="PF05904">
    <property type="entry name" value="DUF863"/>
    <property type="match status" value="1"/>
</dbReference>
<proteinExistence type="predicted"/>
<dbReference type="KEGG" id="qsa:O6P43_001995"/>
<accession>A0AAD7VK48</accession>
<reference evidence="2" key="1">
    <citation type="journal article" date="2023" name="Science">
        <title>Elucidation of the pathway for biosynthesis of saponin adjuvants from the soapbark tree.</title>
        <authorList>
            <person name="Reed J."/>
            <person name="Orme A."/>
            <person name="El-Demerdash A."/>
            <person name="Owen C."/>
            <person name="Martin L.B.B."/>
            <person name="Misra R.C."/>
            <person name="Kikuchi S."/>
            <person name="Rejzek M."/>
            <person name="Martin A.C."/>
            <person name="Harkess A."/>
            <person name="Leebens-Mack J."/>
            <person name="Louveau T."/>
            <person name="Stephenson M.J."/>
            <person name="Osbourn A."/>
        </authorList>
    </citation>
    <scope>NUCLEOTIDE SEQUENCE</scope>
    <source>
        <strain evidence="2">S10</strain>
    </source>
</reference>
<organism evidence="2 3">
    <name type="scientific">Quillaja saponaria</name>
    <name type="common">Soap bark tree</name>
    <dbReference type="NCBI Taxonomy" id="32244"/>
    <lineage>
        <taxon>Eukaryota</taxon>
        <taxon>Viridiplantae</taxon>
        <taxon>Streptophyta</taxon>
        <taxon>Embryophyta</taxon>
        <taxon>Tracheophyta</taxon>
        <taxon>Spermatophyta</taxon>
        <taxon>Magnoliopsida</taxon>
        <taxon>eudicotyledons</taxon>
        <taxon>Gunneridae</taxon>
        <taxon>Pentapetalae</taxon>
        <taxon>rosids</taxon>
        <taxon>fabids</taxon>
        <taxon>Fabales</taxon>
        <taxon>Quillajaceae</taxon>
        <taxon>Quillaja</taxon>
    </lineage>
</organism>
<gene>
    <name evidence="2" type="ORF">O6P43_001995</name>
</gene>
<comment type="caution">
    <text evidence="2">The sequence shown here is derived from an EMBL/GenBank/DDBJ whole genome shotgun (WGS) entry which is preliminary data.</text>
</comment>
<dbReference type="Proteomes" id="UP001163823">
    <property type="component" value="Chromosome 2"/>
</dbReference>
<feature type="compositionally biased region" description="Basic residues" evidence="1">
    <location>
        <begin position="803"/>
        <end position="812"/>
    </location>
</feature>
<dbReference type="PANTHER" id="PTHR33167">
    <property type="entry name" value="TRANSCRIPTION FACTOR, PUTATIVE (DUF863)-RELATED"/>
    <property type="match status" value="1"/>
</dbReference>
<name>A0AAD7VK48_QUISA</name>
<feature type="compositionally biased region" description="Basic and acidic residues" evidence="1">
    <location>
        <begin position="658"/>
        <end position="669"/>
    </location>
</feature>
<evidence type="ECO:0000256" key="1">
    <source>
        <dbReference type="SAM" id="MobiDB-lite"/>
    </source>
</evidence>
<dbReference type="EMBL" id="JARAOO010000002">
    <property type="protein sequence ID" value="KAJ7978474.1"/>
    <property type="molecule type" value="Genomic_DNA"/>
</dbReference>
<feature type="region of interest" description="Disordered" evidence="1">
    <location>
        <begin position="648"/>
        <end position="670"/>
    </location>
</feature>
<protein>
    <submittedName>
        <fullName evidence="2">DUF863 family protein</fullName>
    </submittedName>
</protein>
<evidence type="ECO:0000313" key="3">
    <source>
        <dbReference type="Proteomes" id="UP001163823"/>
    </source>
</evidence>